<sequence length="347" mass="40026">MSSSLRNSLHRRNHKERSQLGHRARLGILEKHKDYVKRARDYHSKQDRIKKLREKASLRNKDEFYFGMVNSKTKGGVHVKDRGNQALPTDFVKILKTQDENYVRSVRQAGRKKIDKLKAQLTALVDLITPGKIAGEGGEEDGENALDDEDIQVLQDAGVFATGSSKNKGKAHRKSTDSKPKHVIFVSSADEAQSYKYPKDGLAEPTTDTQQNNEDEPLDLGWDWDDNKTSKAHPAQGEEEDDELLDMREVKKDAVSYRKQLLKELAARLKRDLNLRYAIRELEMQRLMMGKGAARKIRGTEKSEKEDEDKDEDALDARKEKRRKVDVGLEEKQYRPRVYKWRAERKK</sequence>
<keyword evidence="5" id="KW-0539">Nucleus</keyword>
<evidence type="ECO:0000256" key="5">
    <source>
        <dbReference type="ARBA" id="ARBA00023242"/>
    </source>
</evidence>
<evidence type="ECO:0000256" key="3">
    <source>
        <dbReference type="ARBA" id="ARBA00008105"/>
    </source>
</evidence>
<gene>
    <name evidence="7" type="ORF">M422DRAFT_214984</name>
</gene>
<name>A0A0C9UVY8_SPHS4</name>
<evidence type="ECO:0008006" key="9">
    <source>
        <dbReference type="Google" id="ProtNLM"/>
    </source>
</evidence>
<evidence type="ECO:0000256" key="4">
    <source>
        <dbReference type="ARBA" id="ARBA00022552"/>
    </source>
</evidence>
<dbReference type="Pfam" id="PF03998">
    <property type="entry name" value="Utp11"/>
    <property type="match status" value="1"/>
</dbReference>
<feature type="compositionally biased region" description="Acidic residues" evidence="6">
    <location>
        <begin position="213"/>
        <end position="224"/>
    </location>
</feature>
<dbReference type="GO" id="GO:0006364">
    <property type="term" value="P:rRNA processing"/>
    <property type="evidence" value="ECO:0007669"/>
    <property type="project" value="UniProtKB-KW"/>
</dbReference>
<feature type="compositionally biased region" description="Basic residues" evidence="6">
    <location>
        <begin position="8"/>
        <end position="21"/>
    </location>
</feature>
<evidence type="ECO:0000313" key="7">
    <source>
        <dbReference type="EMBL" id="KIJ29335.1"/>
    </source>
</evidence>
<feature type="region of interest" description="Disordered" evidence="6">
    <location>
        <begin position="291"/>
        <end position="327"/>
    </location>
</feature>
<feature type="region of interest" description="Disordered" evidence="6">
    <location>
        <begin position="1"/>
        <end position="21"/>
    </location>
</feature>
<feature type="compositionally biased region" description="Basic and acidic residues" evidence="6">
    <location>
        <begin position="315"/>
        <end position="327"/>
    </location>
</feature>
<reference evidence="7 8" key="1">
    <citation type="submission" date="2014-06" db="EMBL/GenBank/DDBJ databases">
        <title>Evolutionary Origins and Diversification of the Mycorrhizal Mutualists.</title>
        <authorList>
            <consortium name="DOE Joint Genome Institute"/>
            <consortium name="Mycorrhizal Genomics Consortium"/>
            <person name="Kohler A."/>
            <person name="Kuo A."/>
            <person name="Nagy L.G."/>
            <person name="Floudas D."/>
            <person name="Copeland A."/>
            <person name="Barry K.W."/>
            <person name="Cichocki N."/>
            <person name="Veneault-Fourrey C."/>
            <person name="LaButti K."/>
            <person name="Lindquist E.A."/>
            <person name="Lipzen A."/>
            <person name="Lundell T."/>
            <person name="Morin E."/>
            <person name="Murat C."/>
            <person name="Riley R."/>
            <person name="Ohm R."/>
            <person name="Sun H."/>
            <person name="Tunlid A."/>
            <person name="Henrissat B."/>
            <person name="Grigoriev I.V."/>
            <person name="Hibbett D.S."/>
            <person name="Martin F."/>
        </authorList>
    </citation>
    <scope>NUCLEOTIDE SEQUENCE [LARGE SCALE GENOMIC DNA]</scope>
    <source>
        <strain evidence="7 8">SS14</strain>
    </source>
</reference>
<comment type="function">
    <text evidence="1">Involved in nucleolar processing of pre-18S ribosomal RNA.</text>
</comment>
<comment type="similarity">
    <text evidence="3">Belongs to the UTP11 family.</text>
</comment>
<protein>
    <recommendedName>
        <fullName evidence="9">U3 small nucleolar RNA-associated protein 11</fullName>
    </recommendedName>
</protein>
<keyword evidence="8" id="KW-1185">Reference proteome</keyword>
<feature type="region of interest" description="Disordered" evidence="6">
    <location>
        <begin position="195"/>
        <end position="245"/>
    </location>
</feature>
<dbReference type="PANTHER" id="PTHR12838:SF0">
    <property type="entry name" value="U3 SMALL NUCLEOLAR RNA-ASSOCIATED PROTEIN 11-RELATED"/>
    <property type="match status" value="1"/>
</dbReference>
<dbReference type="AlphaFoldDB" id="A0A0C9UVY8"/>
<dbReference type="HOGENOM" id="CLU_061887_0_0_1"/>
<evidence type="ECO:0000256" key="1">
    <source>
        <dbReference type="ARBA" id="ARBA00004099"/>
    </source>
</evidence>
<dbReference type="Proteomes" id="UP000054279">
    <property type="component" value="Unassembled WGS sequence"/>
</dbReference>
<comment type="subcellular location">
    <subcellularLocation>
        <location evidence="2">Nucleus</location>
        <location evidence="2">Nucleolus</location>
    </subcellularLocation>
</comment>
<organism evidence="7 8">
    <name type="scientific">Sphaerobolus stellatus (strain SS14)</name>
    <dbReference type="NCBI Taxonomy" id="990650"/>
    <lineage>
        <taxon>Eukaryota</taxon>
        <taxon>Fungi</taxon>
        <taxon>Dikarya</taxon>
        <taxon>Basidiomycota</taxon>
        <taxon>Agaricomycotina</taxon>
        <taxon>Agaricomycetes</taxon>
        <taxon>Phallomycetidae</taxon>
        <taxon>Geastrales</taxon>
        <taxon>Sphaerobolaceae</taxon>
        <taxon>Sphaerobolus</taxon>
    </lineage>
</organism>
<dbReference type="EMBL" id="KN837285">
    <property type="protein sequence ID" value="KIJ29335.1"/>
    <property type="molecule type" value="Genomic_DNA"/>
</dbReference>
<evidence type="ECO:0000313" key="8">
    <source>
        <dbReference type="Proteomes" id="UP000054279"/>
    </source>
</evidence>
<keyword evidence="4" id="KW-0698">rRNA processing</keyword>
<accession>A0A0C9UVY8</accession>
<evidence type="ECO:0000256" key="6">
    <source>
        <dbReference type="SAM" id="MobiDB-lite"/>
    </source>
</evidence>
<feature type="region of interest" description="Disordered" evidence="6">
    <location>
        <begin position="160"/>
        <end position="182"/>
    </location>
</feature>
<proteinExistence type="inferred from homology"/>
<evidence type="ECO:0000256" key="2">
    <source>
        <dbReference type="ARBA" id="ARBA00004604"/>
    </source>
</evidence>
<dbReference type="GO" id="GO:0032040">
    <property type="term" value="C:small-subunit processome"/>
    <property type="evidence" value="ECO:0007669"/>
    <property type="project" value="InterPro"/>
</dbReference>
<dbReference type="PANTHER" id="PTHR12838">
    <property type="entry name" value="U3 SMALL NUCLEOLAR RNA-ASSOCIATED PROTEIN 11"/>
    <property type="match status" value="1"/>
</dbReference>
<dbReference type="InterPro" id="IPR007144">
    <property type="entry name" value="SSU_processome_Utp11"/>
</dbReference>
<dbReference type="OrthoDB" id="29058at2759"/>